<proteinExistence type="predicted"/>
<name>A0A7M7HJE6_STRPU</name>
<dbReference type="Gene3D" id="2.40.50.140">
    <property type="entry name" value="Nucleic acid-binding proteins"/>
    <property type="match status" value="1"/>
</dbReference>
<reference evidence="2" key="1">
    <citation type="submission" date="2015-02" db="EMBL/GenBank/DDBJ databases">
        <title>Genome sequencing for Strongylocentrotus purpuratus.</title>
        <authorList>
            <person name="Murali S."/>
            <person name="Liu Y."/>
            <person name="Vee V."/>
            <person name="English A."/>
            <person name="Wang M."/>
            <person name="Skinner E."/>
            <person name="Han Y."/>
            <person name="Muzny D.M."/>
            <person name="Worley K.C."/>
            <person name="Gibbs R.A."/>
        </authorList>
    </citation>
    <scope>NUCLEOTIDE SEQUENCE</scope>
</reference>
<dbReference type="EnsemblMetazoa" id="XM_011674324">
    <property type="protein sequence ID" value="XP_011672626"/>
    <property type="gene ID" value="LOC105442332"/>
</dbReference>
<keyword evidence="2" id="KW-1185">Reference proteome</keyword>
<reference evidence="1" key="2">
    <citation type="submission" date="2021-01" db="UniProtKB">
        <authorList>
            <consortium name="EnsemblMetazoa"/>
        </authorList>
    </citation>
    <scope>IDENTIFICATION</scope>
</reference>
<dbReference type="Proteomes" id="UP000007110">
    <property type="component" value="Unassembled WGS sequence"/>
</dbReference>
<protein>
    <submittedName>
        <fullName evidence="1">Uncharacterized protein</fullName>
    </submittedName>
</protein>
<dbReference type="RefSeq" id="XP_011672626.2">
    <property type="nucleotide sequence ID" value="XM_011674324.2"/>
</dbReference>
<dbReference type="GeneID" id="105442332"/>
<dbReference type="AlphaFoldDB" id="A0A7M7HJE6"/>
<dbReference type="InterPro" id="IPR012340">
    <property type="entry name" value="NA-bd_OB-fold"/>
</dbReference>
<dbReference type="InParanoid" id="A0A7M7HJE6"/>
<sequence length="296" mass="33058">MAGTLGSGKKGMMYMFLVEAFHQRRTQGTSTDQAQGVREFLKGNVVIKGGGNAIYDVYINDPGNRDPKQVEKVLAMSCDQHFGIRNGICDELNLRVTVNLKSQIFLTGAPFEIPRDAVREYRHPALLSIREIHKSPAKRRATVRGVVSEVGEVRTVRGEKRVRNILLKDGEDSIGVSLWEEHTGVAVTVDQRIEVTPVVVSEFNSRKRLESTATMKLQMVICNAEFQGILMAVSDDEYKIPYELILLDDGDERVLTVNQKSLLVDIDLSRLPCSVKGEVESEGLKEVVVKLEKMLD</sequence>
<evidence type="ECO:0000313" key="2">
    <source>
        <dbReference type="Proteomes" id="UP000007110"/>
    </source>
</evidence>
<accession>A0A7M7HJE6</accession>
<organism evidence="1 2">
    <name type="scientific">Strongylocentrotus purpuratus</name>
    <name type="common">Purple sea urchin</name>
    <dbReference type="NCBI Taxonomy" id="7668"/>
    <lineage>
        <taxon>Eukaryota</taxon>
        <taxon>Metazoa</taxon>
        <taxon>Echinodermata</taxon>
        <taxon>Eleutherozoa</taxon>
        <taxon>Echinozoa</taxon>
        <taxon>Echinoidea</taxon>
        <taxon>Euechinoidea</taxon>
        <taxon>Echinacea</taxon>
        <taxon>Camarodonta</taxon>
        <taxon>Echinidea</taxon>
        <taxon>Strongylocentrotidae</taxon>
        <taxon>Strongylocentrotus</taxon>
    </lineage>
</organism>
<dbReference type="SUPFAM" id="SSF50249">
    <property type="entry name" value="Nucleic acid-binding proteins"/>
    <property type="match status" value="1"/>
</dbReference>
<evidence type="ECO:0000313" key="1">
    <source>
        <dbReference type="EnsemblMetazoa" id="XP_011672626"/>
    </source>
</evidence>
<dbReference type="KEGG" id="spu:105442332"/>